<keyword evidence="4" id="KW-1185">Reference proteome</keyword>
<dbReference type="AlphaFoldDB" id="A0A3N4K038"/>
<feature type="domain" description="PiggyBac transposable element-derived protein" evidence="2">
    <location>
        <begin position="4"/>
        <end position="99"/>
    </location>
</feature>
<protein>
    <recommendedName>
        <fullName evidence="2">PiggyBac transposable element-derived protein domain-containing protein</fullName>
    </recommendedName>
</protein>
<feature type="region of interest" description="Disordered" evidence="1">
    <location>
        <begin position="20"/>
        <end position="41"/>
    </location>
</feature>
<dbReference type="STRING" id="1336337.A0A3N4K038"/>
<dbReference type="InterPro" id="IPR029526">
    <property type="entry name" value="PGBD"/>
</dbReference>
<organism evidence="3 4">
    <name type="scientific">Choiromyces venosus 120613-1</name>
    <dbReference type="NCBI Taxonomy" id="1336337"/>
    <lineage>
        <taxon>Eukaryota</taxon>
        <taxon>Fungi</taxon>
        <taxon>Dikarya</taxon>
        <taxon>Ascomycota</taxon>
        <taxon>Pezizomycotina</taxon>
        <taxon>Pezizomycetes</taxon>
        <taxon>Pezizales</taxon>
        <taxon>Tuberaceae</taxon>
        <taxon>Choiromyces</taxon>
    </lineage>
</organism>
<evidence type="ECO:0000256" key="1">
    <source>
        <dbReference type="SAM" id="MobiDB-lite"/>
    </source>
</evidence>
<dbReference type="OrthoDB" id="2431486at2759"/>
<proteinExistence type="predicted"/>
<dbReference type="Pfam" id="PF13843">
    <property type="entry name" value="DDE_Tnp_1_7"/>
    <property type="match status" value="1"/>
</dbReference>
<dbReference type="Proteomes" id="UP000276215">
    <property type="component" value="Unassembled WGS sequence"/>
</dbReference>
<feature type="non-terminal residue" evidence="3">
    <location>
        <position position="1"/>
    </location>
</feature>
<dbReference type="PANTHER" id="PTHR46599:SF3">
    <property type="entry name" value="PIGGYBAC TRANSPOSABLE ELEMENT-DERIVED PROTEIN 4"/>
    <property type="match status" value="1"/>
</dbReference>
<sequence>QDNNTVLFLTTIHDLHQLSYSKRKKPKKTSTNASAAHKPFASHENERLLPIPTLVNDYNKYMGGVDIADQLQSNYPCHQSSRRNCLPLWFWLLDTTITNMYIITCLTNPKQVHKVFRCDLALELVTTRASQLHPLNSPPKPNSRAYVTSKTPLPPFSFRTTGDHQQIFQANKKQQCWYCCYKKTHGNPKNPPPAWNWASILQQMKVSDTGIWCSLCEIPLCKRNGCFLDFHTVS</sequence>
<gene>
    <name evidence="3" type="ORF">L873DRAFT_1672173</name>
</gene>
<dbReference type="PANTHER" id="PTHR46599">
    <property type="entry name" value="PIGGYBAC TRANSPOSABLE ELEMENT-DERIVED PROTEIN 4"/>
    <property type="match status" value="1"/>
</dbReference>
<evidence type="ECO:0000259" key="2">
    <source>
        <dbReference type="Pfam" id="PF13843"/>
    </source>
</evidence>
<evidence type="ECO:0000313" key="4">
    <source>
        <dbReference type="Proteomes" id="UP000276215"/>
    </source>
</evidence>
<name>A0A3N4K038_9PEZI</name>
<evidence type="ECO:0000313" key="3">
    <source>
        <dbReference type="EMBL" id="RPB02868.1"/>
    </source>
</evidence>
<accession>A0A3N4K038</accession>
<dbReference type="EMBL" id="ML120365">
    <property type="protein sequence ID" value="RPB02868.1"/>
    <property type="molecule type" value="Genomic_DNA"/>
</dbReference>
<reference evidence="3 4" key="1">
    <citation type="journal article" date="2018" name="Nat. Ecol. Evol.">
        <title>Pezizomycetes genomes reveal the molecular basis of ectomycorrhizal truffle lifestyle.</title>
        <authorList>
            <person name="Murat C."/>
            <person name="Payen T."/>
            <person name="Noel B."/>
            <person name="Kuo A."/>
            <person name="Morin E."/>
            <person name="Chen J."/>
            <person name="Kohler A."/>
            <person name="Krizsan K."/>
            <person name="Balestrini R."/>
            <person name="Da Silva C."/>
            <person name="Montanini B."/>
            <person name="Hainaut M."/>
            <person name="Levati E."/>
            <person name="Barry K.W."/>
            <person name="Belfiori B."/>
            <person name="Cichocki N."/>
            <person name="Clum A."/>
            <person name="Dockter R.B."/>
            <person name="Fauchery L."/>
            <person name="Guy J."/>
            <person name="Iotti M."/>
            <person name="Le Tacon F."/>
            <person name="Lindquist E.A."/>
            <person name="Lipzen A."/>
            <person name="Malagnac F."/>
            <person name="Mello A."/>
            <person name="Molinier V."/>
            <person name="Miyauchi S."/>
            <person name="Poulain J."/>
            <person name="Riccioni C."/>
            <person name="Rubini A."/>
            <person name="Sitrit Y."/>
            <person name="Splivallo R."/>
            <person name="Traeger S."/>
            <person name="Wang M."/>
            <person name="Zifcakova L."/>
            <person name="Wipf D."/>
            <person name="Zambonelli A."/>
            <person name="Paolocci F."/>
            <person name="Nowrousian M."/>
            <person name="Ottonello S."/>
            <person name="Baldrian P."/>
            <person name="Spatafora J.W."/>
            <person name="Henrissat B."/>
            <person name="Nagy L.G."/>
            <person name="Aury J.M."/>
            <person name="Wincker P."/>
            <person name="Grigoriev I.V."/>
            <person name="Bonfante P."/>
            <person name="Martin F.M."/>
        </authorList>
    </citation>
    <scope>NUCLEOTIDE SEQUENCE [LARGE SCALE GENOMIC DNA]</scope>
    <source>
        <strain evidence="3 4">120613-1</strain>
    </source>
</reference>